<comment type="caution">
    <text evidence="1">The sequence shown here is derived from an EMBL/GenBank/DDBJ whole genome shotgun (WGS) entry which is preliminary data.</text>
</comment>
<accession>A0ABT8EKC4</accession>
<evidence type="ECO:0000313" key="1">
    <source>
        <dbReference type="EMBL" id="MDN4121734.1"/>
    </source>
</evidence>
<gene>
    <name evidence="1" type="ORF">LMS43_10570</name>
</gene>
<keyword evidence="2" id="KW-1185">Reference proteome</keyword>
<evidence type="ECO:0000313" key="2">
    <source>
        <dbReference type="Proteomes" id="UP001168613"/>
    </source>
</evidence>
<dbReference type="EMBL" id="JAJHNU010000003">
    <property type="protein sequence ID" value="MDN4121734.1"/>
    <property type="molecule type" value="Genomic_DNA"/>
</dbReference>
<dbReference type="Proteomes" id="UP001168613">
    <property type="component" value="Unassembled WGS sequence"/>
</dbReference>
<organism evidence="1 2">
    <name type="scientific">Alcaligenes endophyticus</name>
    <dbReference type="NCBI Taxonomy" id="1929088"/>
    <lineage>
        <taxon>Bacteria</taxon>
        <taxon>Pseudomonadati</taxon>
        <taxon>Pseudomonadota</taxon>
        <taxon>Betaproteobacteria</taxon>
        <taxon>Burkholderiales</taxon>
        <taxon>Alcaligenaceae</taxon>
        <taxon>Alcaligenes</taxon>
    </lineage>
</organism>
<sequence>MENKSGTPQTNGMNMKLITHYDIINRATELAYETFDAPTDDHIEWVAQRLEWNYFHGLGESGATTLH</sequence>
<reference evidence="1" key="1">
    <citation type="submission" date="2021-11" db="EMBL/GenBank/DDBJ databases">
        <title>Draft genome sequence of Alcaligenes endophyticus type strain CCUG 75668T.</title>
        <authorList>
            <person name="Salva-Serra F."/>
            <person name="Duran R.E."/>
            <person name="Seeger M."/>
            <person name="Moore E.R.B."/>
            <person name="Jaen-Luchoro D."/>
        </authorList>
    </citation>
    <scope>NUCLEOTIDE SEQUENCE</scope>
    <source>
        <strain evidence="1">CCUG 75668</strain>
    </source>
</reference>
<dbReference type="RefSeq" id="WP_266123256.1">
    <property type="nucleotide sequence ID" value="NZ_JAJHNU010000003.1"/>
</dbReference>
<protein>
    <submittedName>
        <fullName evidence="1">Uncharacterized protein</fullName>
    </submittedName>
</protein>
<name>A0ABT8EKC4_9BURK</name>
<proteinExistence type="predicted"/>